<feature type="domain" description="Major facilitator superfamily (MFS) profile" evidence="8">
    <location>
        <begin position="96"/>
        <end position="675"/>
    </location>
</feature>
<dbReference type="AlphaFoldDB" id="A0A427YG60"/>
<dbReference type="InterPro" id="IPR005828">
    <property type="entry name" value="MFS_sugar_transport-like"/>
</dbReference>
<dbReference type="PANTHER" id="PTHR23511:SF5">
    <property type="entry name" value="MAJOR FACILITATOR-TYPE TRANSPORTER HXNZ-RELATED"/>
    <property type="match status" value="1"/>
</dbReference>
<keyword evidence="10" id="KW-1185">Reference proteome</keyword>
<keyword evidence="5 7" id="KW-0472">Membrane</keyword>
<evidence type="ECO:0000256" key="1">
    <source>
        <dbReference type="ARBA" id="ARBA00004141"/>
    </source>
</evidence>
<feature type="transmembrane region" description="Helical" evidence="7">
    <location>
        <begin position="493"/>
        <end position="517"/>
    </location>
</feature>
<evidence type="ECO:0000313" key="10">
    <source>
        <dbReference type="Proteomes" id="UP000279259"/>
    </source>
</evidence>
<comment type="subcellular location">
    <subcellularLocation>
        <location evidence="1">Membrane</location>
        <topology evidence="1">Multi-pass membrane protein</topology>
    </subcellularLocation>
</comment>
<feature type="transmembrane region" description="Helical" evidence="7">
    <location>
        <begin position="653"/>
        <end position="672"/>
    </location>
</feature>
<dbReference type="Gene3D" id="1.20.1250.20">
    <property type="entry name" value="MFS general substrate transporter like domains"/>
    <property type="match status" value="2"/>
</dbReference>
<name>A0A427YG60_9TREE</name>
<evidence type="ECO:0000256" key="7">
    <source>
        <dbReference type="SAM" id="Phobius"/>
    </source>
</evidence>
<evidence type="ECO:0000256" key="3">
    <source>
        <dbReference type="ARBA" id="ARBA00022692"/>
    </source>
</evidence>
<dbReference type="GO" id="GO:0022857">
    <property type="term" value="F:transmembrane transporter activity"/>
    <property type="evidence" value="ECO:0007669"/>
    <property type="project" value="InterPro"/>
</dbReference>
<feature type="compositionally biased region" description="Basic and acidic residues" evidence="6">
    <location>
        <begin position="335"/>
        <end position="352"/>
    </location>
</feature>
<accession>A0A427YG60</accession>
<feature type="compositionally biased region" description="Acidic residues" evidence="6">
    <location>
        <begin position="35"/>
        <end position="47"/>
    </location>
</feature>
<evidence type="ECO:0000256" key="4">
    <source>
        <dbReference type="ARBA" id="ARBA00022989"/>
    </source>
</evidence>
<dbReference type="Proteomes" id="UP000279259">
    <property type="component" value="Unassembled WGS sequence"/>
</dbReference>
<feature type="transmembrane region" description="Helical" evidence="7">
    <location>
        <begin position="218"/>
        <end position="242"/>
    </location>
</feature>
<feature type="region of interest" description="Disordered" evidence="6">
    <location>
        <begin position="330"/>
        <end position="398"/>
    </location>
</feature>
<evidence type="ECO:0000256" key="6">
    <source>
        <dbReference type="SAM" id="MobiDB-lite"/>
    </source>
</evidence>
<protein>
    <recommendedName>
        <fullName evidence="8">Major facilitator superfamily (MFS) profile domain-containing protein</fullName>
    </recommendedName>
</protein>
<feature type="transmembrane region" description="Helical" evidence="7">
    <location>
        <begin position="586"/>
        <end position="607"/>
    </location>
</feature>
<feature type="transmembrane region" description="Helical" evidence="7">
    <location>
        <begin position="537"/>
        <end position="555"/>
    </location>
</feature>
<sequence length="688" mass="74608">MLPPPPASRQASYAYPHGRRPSFAQSTRSTRSDLDLDLDLEEDEEGRDNDGVGDMGDGSAGEDEEECVRRTEEWERERGLEETLEKLGFGAYHWRLLALCGFGWMSDNSALQCIAVILPRVQIHYDLSSKVVGLLSASTMAGMMIGAVGWGTISDLLGRALPFNATLFLTAVFGIGASFAPNFGVLCAWMFLLGSAVGGSMPTDGTLFLENLPHSKQYLLTLLSVFFSLGAVLSSLVSYVFLPGASCVRYEGCDVQDGANDGWRRVLFVLGLCNLACAFARWFLFRLHESPRYLVSRGREADAVVVLQSIAEYNNHDIDIQHADVLVDPAPCAPTKEENGNSGEERKPDDRSPLALDEITAGERSPLPRYPDLEEDDDSPKSSTMYDSVGVGPPPTRKYPVRTGSAFYSSSVANSPAERTSNAFDESFARAAGIAEEEEGLVDGKPAAAHHHHHHKKKRRTATGGIWEKPAEAWGSWKAQIGKLFVPKWRRTVILMWIIWGSMSFSYTMFNVWLPAVLEDRAEGEGDQAIRVALKEFVLYSLAGCPGSIVGAWMIQTRLGRRKSLALCTLATALSTFAFIKVKADWAVIVSSMIISAAATAMYAVLYGMTPETFGTSIRGTACGTSAALSRLTGIIAPVTAGFLLSISPSLPVFVSAAIFVLTAACSLALPFERVAEIRSRGAGAAMH</sequence>
<feature type="transmembrane region" description="Helical" evidence="7">
    <location>
        <begin position="564"/>
        <end position="580"/>
    </location>
</feature>
<comment type="caution">
    <text evidence="9">The sequence shown here is derived from an EMBL/GenBank/DDBJ whole genome shotgun (WGS) entry which is preliminary data.</text>
</comment>
<feature type="transmembrane region" description="Helical" evidence="7">
    <location>
        <begin position="262"/>
        <end position="284"/>
    </location>
</feature>
<dbReference type="EMBL" id="RSCD01000011">
    <property type="protein sequence ID" value="RSH90072.1"/>
    <property type="molecule type" value="Genomic_DNA"/>
</dbReference>
<dbReference type="PROSITE" id="PS50850">
    <property type="entry name" value="MFS"/>
    <property type="match status" value="1"/>
</dbReference>
<reference evidence="9 10" key="1">
    <citation type="submission" date="2018-11" db="EMBL/GenBank/DDBJ databases">
        <title>Genome sequence of Saitozyma podzolica DSM 27192.</title>
        <authorList>
            <person name="Aliyu H."/>
            <person name="Gorte O."/>
            <person name="Ochsenreither K."/>
        </authorList>
    </citation>
    <scope>NUCLEOTIDE SEQUENCE [LARGE SCALE GENOMIC DNA]</scope>
    <source>
        <strain evidence="9 10">DSM 27192</strain>
    </source>
</reference>
<proteinExistence type="predicted"/>
<keyword evidence="4 7" id="KW-1133">Transmembrane helix</keyword>
<dbReference type="GO" id="GO:0016020">
    <property type="term" value="C:membrane"/>
    <property type="evidence" value="ECO:0007669"/>
    <property type="project" value="UniProtKB-SubCell"/>
</dbReference>
<feature type="region of interest" description="Disordered" evidence="6">
    <location>
        <begin position="1"/>
        <end position="74"/>
    </location>
</feature>
<dbReference type="PANTHER" id="PTHR23511">
    <property type="entry name" value="SYNAPTIC VESICLE GLYCOPROTEIN 2"/>
    <property type="match status" value="1"/>
</dbReference>
<evidence type="ECO:0000313" key="9">
    <source>
        <dbReference type="EMBL" id="RSH90072.1"/>
    </source>
</evidence>
<dbReference type="Pfam" id="PF07690">
    <property type="entry name" value="MFS_1"/>
    <property type="match status" value="1"/>
</dbReference>
<keyword evidence="3 7" id="KW-0812">Transmembrane</keyword>
<feature type="transmembrane region" description="Helical" evidence="7">
    <location>
        <begin position="628"/>
        <end position="647"/>
    </location>
</feature>
<evidence type="ECO:0000256" key="2">
    <source>
        <dbReference type="ARBA" id="ARBA00022448"/>
    </source>
</evidence>
<dbReference type="InterPro" id="IPR011701">
    <property type="entry name" value="MFS"/>
</dbReference>
<feature type="transmembrane region" description="Helical" evidence="7">
    <location>
        <begin position="131"/>
        <end position="153"/>
    </location>
</feature>
<dbReference type="InterPro" id="IPR020846">
    <property type="entry name" value="MFS_dom"/>
</dbReference>
<evidence type="ECO:0000256" key="5">
    <source>
        <dbReference type="ARBA" id="ARBA00023136"/>
    </source>
</evidence>
<dbReference type="SUPFAM" id="SSF103473">
    <property type="entry name" value="MFS general substrate transporter"/>
    <property type="match status" value="1"/>
</dbReference>
<feature type="transmembrane region" description="Helical" evidence="7">
    <location>
        <begin position="165"/>
        <end position="197"/>
    </location>
</feature>
<organism evidence="9 10">
    <name type="scientific">Saitozyma podzolica</name>
    <dbReference type="NCBI Taxonomy" id="1890683"/>
    <lineage>
        <taxon>Eukaryota</taxon>
        <taxon>Fungi</taxon>
        <taxon>Dikarya</taxon>
        <taxon>Basidiomycota</taxon>
        <taxon>Agaricomycotina</taxon>
        <taxon>Tremellomycetes</taxon>
        <taxon>Tremellales</taxon>
        <taxon>Trimorphomycetaceae</taxon>
        <taxon>Saitozyma</taxon>
    </lineage>
</organism>
<evidence type="ECO:0000259" key="8">
    <source>
        <dbReference type="PROSITE" id="PS50850"/>
    </source>
</evidence>
<dbReference type="Pfam" id="PF00083">
    <property type="entry name" value="Sugar_tr"/>
    <property type="match status" value="1"/>
</dbReference>
<dbReference type="OrthoDB" id="3936150at2759"/>
<gene>
    <name evidence="9" type="ORF">EHS25_001405</name>
</gene>
<dbReference type="InterPro" id="IPR036259">
    <property type="entry name" value="MFS_trans_sf"/>
</dbReference>
<keyword evidence="2" id="KW-0813">Transport</keyword>